<dbReference type="EMBL" id="JACJQH010000002">
    <property type="protein sequence ID" value="MBD2194167.1"/>
    <property type="molecule type" value="Genomic_DNA"/>
</dbReference>
<sequence length="189" mass="20361">MKGFSLATIGAVALVAVAPFVTHSLVLTPLWQPSSAIAQNATKSQIQLRLEAEKKLVQQDSQGKQTVTWQALQGKVVVQPGDVLRYTVTGGNNGDKAVKNLTINQPIPQGMVYVLKSATVNDKQGAKITYSIDGGRSFVEEPTIKVTLANGKQETRPAPATAYTHIRWKFGSSVAAKETVKGTYQVQVR</sequence>
<accession>A0ABR8A5Q5</accession>
<name>A0ABR8A5Q5_9CYAN</name>
<dbReference type="RefSeq" id="WP_190541495.1">
    <property type="nucleotide sequence ID" value="NZ_CAWPNO010000051.1"/>
</dbReference>
<proteinExistence type="predicted"/>
<organism evidence="1 2">
    <name type="scientific">Calothrix parietina FACHB-288</name>
    <dbReference type="NCBI Taxonomy" id="2692896"/>
    <lineage>
        <taxon>Bacteria</taxon>
        <taxon>Bacillati</taxon>
        <taxon>Cyanobacteriota</taxon>
        <taxon>Cyanophyceae</taxon>
        <taxon>Nostocales</taxon>
        <taxon>Calotrichaceae</taxon>
        <taxon>Calothrix</taxon>
    </lineage>
</organism>
<reference evidence="1 2" key="1">
    <citation type="journal article" date="2020" name="ISME J.">
        <title>Comparative genomics reveals insights into cyanobacterial evolution and habitat adaptation.</title>
        <authorList>
            <person name="Chen M.Y."/>
            <person name="Teng W.K."/>
            <person name="Zhao L."/>
            <person name="Hu C.X."/>
            <person name="Zhou Y.K."/>
            <person name="Han B.P."/>
            <person name="Song L.R."/>
            <person name="Shu W.S."/>
        </authorList>
    </citation>
    <scope>NUCLEOTIDE SEQUENCE [LARGE SCALE GENOMIC DNA]</scope>
    <source>
        <strain evidence="1 2">FACHB-288</strain>
    </source>
</reference>
<dbReference type="InterPro" id="IPR014468">
    <property type="entry name" value="UCP014979"/>
</dbReference>
<evidence type="ECO:0000313" key="2">
    <source>
        <dbReference type="Proteomes" id="UP000658514"/>
    </source>
</evidence>
<dbReference type="Proteomes" id="UP000658514">
    <property type="component" value="Unassembled WGS sequence"/>
</dbReference>
<dbReference type="InterPro" id="IPR047589">
    <property type="entry name" value="DUF11_rpt"/>
</dbReference>
<gene>
    <name evidence="1" type="ORF">H6G24_01485</name>
</gene>
<evidence type="ECO:0000313" key="1">
    <source>
        <dbReference type="EMBL" id="MBD2194167.1"/>
    </source>
</evidence>
<keyword evidence="2" id="KW-1185">Reference proteome</keyword>
<comment type="caution">
    <text evidence="1">The sequence shown here is derived from an EMBL/GenBank/DDBJ whole genome shotgun (WGS) entry which is preliminary data.</text>
</comment>
<protein>
    <submittedName>
        <fullName evidence="1">DUF11 domain-containing protein</fullName>
    </submittedName>
</protein>
<dbReference type="PIRSF" id="PIRSF014979">
    <property type="entry name" value="UCP014979"/>
    <property type="match status" value="1"/>
</dbReference>
<dbReference type="NCBIfam" id="TIGR01451">
    <property type="entry name" value="B_ant_repeat"/>
    <property type="match status" value="1"/>
</dbReference>